<dbReference type="Proteomes" id="UP001295740">
    <property type="component" value="Unassembled WGS sequence"/>
</dbReference>
<feature type="transmembrane region" description="Helical" evidence="2">
    <location>
        <begin position="643"/>
        <end position="660"/>
    </location>
</feature>
<name>A0AAI8YGW0_9PEZI</name>
<dbReference type="Pfam" id="PF11915">
    <property type="entry name" value="DUF3433"/>
    <property type="match status" value="2"/>
</dbReference>
<protein>
    <submittedName>
        <fullName evidence="3">Uu.00g116980.m01.CDS01</fullName>
    </submittedName>
</protein>
<comment type="caution">
    <text evidence="3">The sequence shown here is derived from an EMBL/GenBank/DDBJ whole genome shotgun (WGS) entry which is preliminary data.</text>
</comment>
<feature type="transmembrane region" description="Helical" evidence="2">
    <location>
        <begin position="451"/>
        <end position="473"/>
    </location>
</feature>
<keyword evidence="2" id="KW-0472">Membrane</keyword>
<feature type="region of interest" description="Disordered" evidence="1">
    <location>
        <begin position="166"/>
        <end position="206"/>
    </location>
</feature>
<keyword evidence="2" id="KW-0812">Transmembrane</keyword>
<dbReference type="PANTHER" id="PTHR37544:SF1">
    <property type="entry name" value="PHOSPHORIBOSYLAMINOIMIDAZOLE-SUCCINOCARBOXAMIDE SYNTHASE"/>
    <property type="match status" value="1"/>
</dbReference>
<feature type="transmembrane region" description="Helical" evidence="2">
    <location>
        <begin position="596"/>
        <end position="616"/>
    </location>
</feature>
<accession>A0AAI8YGW0</accession>
<evidence type="ECO:0000256" key="1">
    <source>
        <dbReference type="SAM" id="MobiDB-lite"/>
    </source>
</evidence>
<evidence type="ECO:0000313" key="3">
    <source>
        <dbReference type="EMBL" id="CAJ2504304.1"/>
    </source>
</evidence>
<feature type="transmembrane region" description="Helical" evidence="2">
    <location>
        <begin position="749"/>
        <end position="770"/>
    </location>
</feature>
<feature type="compositionally biased region" description="Polar residues" evidence="1">
    <location>
        <begin position="13"/>
        <end position="38"/>
    </location>
</feature>
<keyword evidence="2" id="KW-1133">Transmembrane helix</keyword>
<feature type="region of interest" description="Disordered" evidence="1">
    <location>
        <begin position="1"/>
        <end position="73"/>
    </location>
</feature>
<dbReference type="AlphaFoldDB" id="A0AAI8YGW0"/>
<evidence type="ECO:0000313" key="4">
    <source>
        <dbReference type="Proteomes" id="UP001295740"/>
    </source>
</evidence>
<organism evidence="3 4">
    <name type="scientific">Anthostomella pinea</name>
    <dbReference type="NCBI Taxonomy" id="933095"/>
    <lineage>
        <taxon>Eukaryota</taxon>
        <taxon>Fungi</taxon>
        <taxon>Dikarya</taxon>
        <taxon>Ascomycota</taxon>
        <taxon>Pezizomycotina</taxon>
        <taxon>Sordariomycetes</taxon>
        <taxon>Xylariomycetidae</taxon>
        <taxon>Xylariales</taxon>
        <taxon>Xylariaceae</taxon>
        <taxon>Anthostomella</taxon>
    </lineage>
</organism>
<dbReference type="EMBL" id="CAUWAG010000006">
    <property type="protein sequence ID" value="CAJ2504304.1"/>
    <property type="molecule type" value="Genomic_DNA"/>
</dbReference>
<proteinExistence type="predicted"/>
<feature type="transmembrane region" description="Helical" evidence="2">
    <location>
        <begin position="348"/>
        <end position="376"/>
    </location>
</feature>
<feature type="compositionally biased region" description="Basic and acidic residues" evidence="1">
    <location>
        <begin position="1"/>
        <end position="12"/>
    </location>
</feature>
<feature type="transmembrane region" description="Helical" evidence="2">
    <location>
        <begin position="308"/>
        <end position="328"/>
    </location>
</feature>
<gene>
    <name evidence="3" type="ORF">KHLLAP_LOCUS4772</name>
</gene>
<feature type="transmembrane region" description="Helical" evidence="2">
    <location>
        <begin position="420"/>
        <end position="439"/>
    </location>
</feature>
<feature type="transmembrane region" description="Helical" evidence="2">
    <location>
        <begin position="712"/>
        <end position="737"/>
    </location>
</feature>
<dbReference type="PANTHER" id="PTHR37544">
    <property type="entry name" value="SPRAY-RELATED"/>
    <property type="match status" value="1"/>
</dbReference>
<sequence>MNFNYHHGEHSSKQSSSYPTYTYNISASSPPTTASQVTILHDPRPEPDQSVVSDLPTPSPQQTIVPYAPTPPPARTLLSVPSEEEIYGPDRYSGHYPVALDNDTLPMRPAPAVHFNDQPQHFMAAPLSYLAGRDFKDELARAASMVTPGVDEVPYIRYALDALTKPREDDRMTGNTSSDSDEPFLPQPQANVALPAPTHHPETSTSIISDSLVLSAPAPKSPSAEEHLQARRQRRKELNGFDFDIDDLGDPLDYMERNMDPPVERSPPRTVDVWQAQPDVCEGGDMEKAQHFAPPLTYKPWILRPQSLLLLIALFVLMITALIFSAIYSIGRNGFMTYDGTIYGGQYFLFRILPQLLGAVLLLYAQSVVAAAFRILPFSAMASEDRRERRNAVFMPLYPKSFLWPQLAGPWNVWIPAINVWLMNITIPLLSGLFTVVLVDGTWTWSTVQGVAWTLVALYVSMLLSVLVMFVYWRQKRTGMMKDWDLRTIADLIFLVSQSNSLSQYRGLESVATRKGIRRALDGTTERLGYWFTPEVPSNYTFYGIGMPTTEEDLEAEKLDKQKWAEHRRESRLVSSDAGAVLTRRYLPWCFRDSQVVLFAVASAILLIALLVVSFVRSTDVRHGFLPGLSAGPLTGAFSPADFLYSFLPSLLGLILFLLFQSLDITLRILAPWGELARDEGSRAETSLLLDYAACLPWESTYKAIRNKHWRVAFITFLSPLFILLPVLGGGLFMALTPSSGVVRMFPNVPAFAIVLTLLFLYLFALASFVPFRSQYRLPHAVTCLAEILSFCCNEQLRTDPAFDFERVESHGHLRAQLDCGKDWHRQGRWTFGAGHNNDERPGIKRYSKYTVNKRKLSQYDRRAAGQVISLPLPRGSGSLFGRF</sequence>
<reference evidence="3" key="1">
    <citation type="submission" date="2023-10" db="EMBL/GenBank/DDBJ databases">
        <authorList>
            <person name="Hackl T."/>
        </authorList>
    </citation>
    <scope>NUCLEOTIDE SEQUENCE</scope>
</reference>
<keyword evidence="4" id="KW-1185">Reference proteome</keyword>
<dbReference type="InterPro" id="IPR021840">
    <property type="entry name" value="DUF3433"/>
</dbReference>
<evidence type="ECO:0000256" key="2">
    <source>
        <dbReference type="SAM" id="Phobius"/>
    </source>
</evidence>